<comment type="caution">
    <text evidence="2">The sequence shown here is derived from an EMBL/GenBank/DDBJ whole genome shotgun (WGS) entry which is preliminary data.</text>
</comment>
<dbReference type="EMBL" id="AOSK01000059">
    <property type="protein sequence ID" value="EYD76084.1"/>
    <property type="molecule type" value="Genomic_DNA"/>
</dbReference>
<keyword evidence="3" id="KW-1185">Reference proteome</keyword>
<evidence type="ECO:0000256" key="1">
    <source>
        <dbReference type="SAM" id="Coils"/>
    </source>
</evidence>
<dbReference type="RefSeq" id="WP_037278966.1">
    <property type="nucleotide sequence ID" value="NZ_KK088559.1"/>
</dbReference>
<sequence length="204" mass="22921">MFDRPHRLVSVADLRALAQARWQDRAQLDAIARELSTRPGTAASLLLGSVQARLREMPADGPTERLARELEESRARARRAESDAARLRQDLAAARAGRTSEDEVARLSRQLDDERWRRLQAVEEAARLRQQVEALAPGASQTVAAYAELHLLPDIPDDLLDALQNAYRKHLHPDRVPARDRDAATRRFQSAERAFAAIREARGL</sequence>
<dbReference type="AlphaFoldDB" id="A0A017HQS5"/>
<evidence type="ECO:0000313" key="3">
    <source>
        <dbReference type="Proteomes" id="UP000019666"/>
    </source>
</evidence>
<name>A0A017HQS5_9RHOB</name>
<protein>
    <recommendedName>
        <fullName evidence="4">J domain-containing protein</fullName>
    </recommendedName>
</protein>
<dbReference type="Proteomes" id="UP000019666">
    <property type="component" value="Unassembled WGS sequence"/>
</dbReference>
<accession>A0A017HQS5</accession>
<feature type="coiled-coil region" evidence="1">
    <location>
        <begin position="63"/>
        <end position="97"/>
    </location>
</feature>
<evidence type="ECO:0008006" key="4">
    <source>
        <dbReference type="Google" id="ProtNLM"/>
    </source>
</evidence>
<keyword evidence="1" id="KW-0175">Coiled coil</keyword>
<gene>
    <name evidence="2" type="ORF">Rumeso_02273</name>
</gene>
<organism evidence="2 3">
    <name type="scientific">Rubellimicrobium mesophilum DSM 19309</name>
    <dbReference type="NCBI Taxonomy" id="442562"/>
    <lineage>
        <taxon>Bacteria</taxon>
        <taxon>Pseudomonadati</taxon>
        <taxon>Pseudomonadota</taxon>
        <taxon>Alphaproteobacteria</taxon>
        <taxon>Rhodobacterales</taxon>
        <taxon>Roseobacteraceae</taxon>
        <taxon>Rubellimicrobium</taxon>
    </lineage>
</organism>
<reference evidence="2 3" key="1">
    <citation type="submission" date="2013-02" db="EMBL/GenBank/DDBJ databases">
        <authorList>
            <person name="Fiebig A."/>
            <person name="Goeker M."/>
            <person name="Klenk H.-P.P."/>
        </authorList>
    </citation>
    <scope>NUCLEOTIDE SEQUENCE [LARGE SCALE GENOMIC DNA]</scope>
    <source>
        <strain evidence="2 3">DSM 19309</strain>
    </source>
</reference>
<evidence type="ECO:0000313" key="2">
    <source>
        <dbReference type="EMBL" id="EYD76084.1"/>
    </source>
</evidence>
<proteinExistence type="predicted"/>
<dbReference type="HOGENOM" id="CLU_1342416_0_0_5"/>